<keyword evidence="7" id="KW-1185">Reference proteome</keyword>
<evidence type="ECO:0000256" key="5">
    <source>
        <dbReference type="RuleBase" id="RU003560"/>
    </source>
</evidence>
<dbReference type="GO" id="GO:0030170">
    <property type="term" value="F:pyridoxal phosphate binding"/>
    <property type="evidence" value="ECO:0007669"/>
    <property type="project" value="InterPro"/>
</dbReference>
<dbReference type="Pfam" id="PF00202">
    <property type="entry name" value="Aminotran_3"/>
    <property type="match status" value="1"/>
</dbReference>
<dbReference type="GO" id="GO:0042802">
    <property type="term" value="F:identical protein binding"/>
    <property type="evidence" value="ECO:0007669"/>
    <property type="project" value="TreeGrafter"/>
</dbReference>
<accession>C8PJB1</accession>
<evidence type="ECO:0000313" key="7">
    <source>
        <dbReference type="Proteomes" id="UP000005709"/>
    </source>
</evidence>
<dbReference type="CDD" id="cd00610">
    <property type="entry name" value="OAT_like"/>
    <property type="match status" value="1"/>
</dbReference>
<dbReference type="InterPro" id="IPR015422">
    <property type="entry name" value="PyrdxlP-dep_Trfase_small"/>
</dbReference>
<evidence type="ECO:0000256" key="1">
    <source>
        <dbReference type="ARBA" id="ARBA00001933"/>
    </source>
</evidence>
<dbReference type="InterPro" id="IPR015421">
    <property type="entry name" value="PyrdxlP-dep_Trfase_major"/>
</dbReference>
<dbReference type="PIRSF" id="PIRSF000521">
    <property type="entry name" value="Transaminase_4ab_Lys_Orn"/>
    <property type="match status" value="1"/>
</dbReference>
<comment type="similarity">
    <text evidence="5">Belongs to the class-III pyridoxal-phosphate-dependent aminotransferase family.</text>
</comment>
<dbReference type="OrthoDB" id="9801834at2"/>
<dbReference type="Gene3D" id="3.40.640.10">
    <property type="entry name" value="Type I PLP-dependent aspartate aminotransferase-like (Major domain)"/>
    <property type="match status" value="1"/>
</dbReference>
<dbReference type="GO" id="GO:0003992">
    <property type="term" value="F:N2-acetyl-L-ornithine:2-oxoglutarate 5-aminotransferase activity"/>
    <property type="evidence" value="ECO:0007669"/>
    <property type="project" value="UniProtKB-EC"/>
</dbReference>
<gene>
    <name evidence="6" type="primary">argD</name>
    <name evidence="6" type="ORF">CAMGR0001_1310</name>
</gene>
<dbReference type="EMBL" id="ACYG01000027">
    <property type="protein sequence ID" value="EEV17016.1"/>
    <property type="molecule type" value="Genomic_DNA"/>
</dbReference>
<protein>
    <submittedName>
        <fullName evidence="6">Aminotransferase, acetylornithine/succinylornithine family</fullName>
        <ecNumber evidence="6">2.6.1.11</ecNumber>
    </submittedName>
</protein>
<dbReference type="InterPro" id="IPR005814">
    <property type="entry name" value="Aminotrans_3"/>
</dbReference>
<evidence type="ECO:0000256" key="4">
    <source>
        <dbReference type="ARBA" id="ARBA00022898"/>
    </source>
</evidence>
<dbReference type="eggNOG" id="COG4992">
    <property type="taxonomic scope" value="Bacteria"/>
</dbReference>
<keyword evidence="2 6" id="KW-0032">Aminotransferase</keyword>
<comment type="cofactor">
    <cofactor evidence="1">
        <name>pyridoxal 5'-phosphate</name>
        <dbReference type="ChEBI" id="CHEBI:597326"/>
    </cofactor>
</comment>
<dbReference type="Gene3D" id="3.90.1150.10">
    <property type="entry name" value="Aspartate Aminotransferase, domain 1"/>
    <property type="match status" value="1"/>
</dbReference>
<dbReference type="InterPro" id="IPR015424">
    <property type="entry name" value="PyrdxlP-dep_Trfase"/>
</dbReference>
<dbReference type="PANTHER" id="PTHR11986:SF79">
    <property type="entry name" value="ACETYLORNITHINE AMINOTRANSFERASE, MITOCHONDRIAL"/>
    <property type="match status" value="1"/>
</dbReference>
<dbReference type="SUPFAM" id="SSF53383">
    <property type="entry name" value="PLP-dependent transferases"/>
    <property type="match status" value="1"/>
</dbReference>
<evidence type="ECO:0000256" key="2">
    <source>
        <dbReference type="ARBA" id="ARBA00022576"/>
    </source>
</evidence>
<dbReference type="EC" id="2.6.1.11" evidence="6"/>
<name>C8PJB1_9BACT</name>
<evidence type="ECO:0000256" key="3">
    <source>
        <dbReference type="ARBA" id="ARBA00022679"/>
    </source>
</evidence>
<reference evidence="6 7" key="1">
    <citation type="submission" date="2009-07" db="EMBL/GenBank/DDBJ databases">
        <authorList>
            <person name="Madupu R."/>
            <person name="Sebastian Y."/>
            <person name="Durkin A.S."/>
            <person name="Torralba M."/>
            <person name="Methe B."/>
            <person name="Sutton G.G."/>
            <person name="Strausberg R.L."/>
            <person name="Nelson K.E."/>
        </authorList>
    </citation>
    <scope>NUCLEOTIDE SEQUENCE [LARGE SCALE GENOMIC DNA]</scope>
    <source>
        <strain evidence="6 7">RM3268</strain>
    </source>
</reference>
<dbReference type="InterPro" id="IPR050103">
    <property type="entry name" value="Class-III_PLP-dep_AT"/>
</dbReference>
<dbReference type="NCBIfam" id="NF002325">
    <property type="entry name" value="PRK01278.1"/>
    <property type="match status" value="1"/>
</dbReference>
<keyword evidence="3 6" id="KW-0808">Transferase</keyword>
<sequence>MNYLMDNFARVNVALVRGEGSIVYDEAGKDYVDFGAGIGVNCLGHANEIVLEAIGTQAAQIIHGSNIYRILPQEALAQKISELLGYRTYAVFCNSGAEANEAAIKMARKYGTVNFPNKKFEILTLRNSFHGRTLATLQATGQEKFHPEIFAPYMPGFKFFDDIEEIIAHIDENSVAVMIELVQGEGGIKPLDKASVQKLAAVLKERKLLLITDEVQCGVYRTGEFATSQIYGIRPDIITFAKGLAGGVPIGACVAQQNIFAPGEHGSTFGGNFLATSTALAVLSQLQFLKASGKLDKTIKRFIKKLDAIAADYPSLIEKRVGLGLMQGLVLRDEKNLGEIFNKALQNGLLILKSGKRTLRFLPALNIKKSEIKEGFARLRKSLDEIVRA</sequence>
<keyword evidence="4 5" id="KW-0663">Pyridoxal phosphate</keyword>
<dbReference type="PANTHER" id="PTHR11986">
    <property type="entry name" value="AMINOTRANSFERASE CLASS III"/>
    <property type="match status" value="1"/>
</dbReference>
<dbReference type="PROSITE" id="PS00600">
    <property type="entry name" value="AA_TRANSFER_CLASS_3"/>
    <property type="match status" value="1"/>
</dbReference>
<organism evidence="6 7">
    <name type="scientific">Campylobacter gracilis RM3268</name>
    <dbReference type="NCBI Taxonomy" id="553220"/>
    <lineage>
        <taxon>Bacteria</taxon>
        <taxon>Pseudomonadati</taxon>
        <taxon>Campylobacterota</taxon>
        <taxon>Epsilonproteobacteria</taxon>
        <taxon>Campylobacterales</taxon>
        <taxon>Campylobacteraceae</taxon>
        <taxon>Campylobacter</taxon>
    </lineage>
</organism>
<comment type="caution">
    <text evidence="6">The sequence shown here is derived from an EMBL/GenBank/DDBJ whole genome shotgun (WGS) entry which is preliminary data.</text>
</comment>
<evidence type="ECO:0000313" key="6">
    <source>
        <dbReference type="EMBL" id="EEV17016.1"/>
    </source>
</evidence>
<proteinExistence type="inferred from homology"/>
<dbReference type="FunFam" id="3.40.640.10:FF:000004">
    <property type="entry name" value="Acetylornithine aminotransferase"/>
    <property type="match status" value="1"/>
</dbReference>
<dbReference type="RefSeq" id="WP_005871949.1">
    <property type="nucleotide sequence ID" value="NZ_ACYG01000027.1"/>
</dbReference>
<dbReference type="STRING" id="824.CGRAC_0869"/>
<dbReference type="AlphaFoldDB" id="C8PJB1"/>
<dbReference type="InterPro" id="IPR049704">
    <property type="entry name" value="Aminotrans_3_PPA_site"/>
</dbReference>
<dbReference type="Proteomes" id="UP000005709">
    <property type="component" value="Unassembled WGS sequence"/>
</dbReference>